<evidence type="ECO:0000256" key="4">
    <source>
        <dbReference type="ARBA" id="ARBA00022692"/>
    </source>
</evidence>
<keyword evidence="3" id="KW-0645">Protease</keyword>
<evidence type="ECO:0000256" key="1">
    <source>
        <dbReference type="ARBA" id="ARBA00004141"/>
    </source>
</evidence>
<organism evidence="10 11">
    <name type="scientific">Pseudolactococcus piscium</name>
    <dbReference type="NCBI Taxonomy" id="1364"/>
    <lineage>
        <taxon>Bacteria</taxon>
        <taxon>Bacillati</taxon>
        <taxon>Bacillota</taxon>
        <taxon>Bacilli</taxon>
        <taxon>Lactobacillales</taxon>
        <taxon>Streptococcaceae</taxon>
        <taxon>Pseudolactococcus</taxon>
    </lineage>
</organism>
<comment type="similarity">
    <text evidence="2">Belongs to the peptidase S54 family.</text>
</comment>
<evidence type="ECO:0000313" key="10">
    <source>
        <dbReference type="EMBL" id="PCS05423.1"/>
    </source>
</evidence>
<feature type="transmembrane region" description="Helical" evidence="8">
    <location>
        <begin position="6"/>
        <end position="27"/>
    </location>
</feature>
<evidence type="ECO:0000256" key="3">
    <source>
        <dbReference type="ARBA" id="ARBA00022670"/>
    </source>
</evidence>
<dbReference type="PANTHER" id="PTHR43066">
    <property type="entry name" value="RHOMBOID-RELATED PROTEIN"/>
    <property type="match status" value="1"/>
</dbReference>
<dbReference type="GO" id="GO:0006508">
    <property type="term" value="P:proteolysis"/>
    <property type="evidence" value="ECO:0007669"/>
    <property type="project" value="UniProtKB-KW"/>
</dbReference>
<accession>A0A2A5RW35</accession>
<evidence type="ECO:0000256" key="7">
    <source>
        <dbReference type="ARBA" id="ARBA00023136"/>
    </source>
</evidence>
<evidence type="ECO:0000259" key="9">
    <source>
        <dbReference type="Pfam" id="PF01694"/>
    </source>
</evidence>
<feature type="transmembrane region" description="Helical" evidence="8">
    <location>
        <begin position="87"/>
        <end position="105"/>
    </location>
</feature>
<dbReference type="RefSeq" id="WP_096814977.1">
    <property type="nucleotide sequence ID" value="NZ_JXJW01000017.1"/>
</dbReference>
<dbReference type="AlphaFoldDB" id="A0A2A5RW35"/>
<gene>
    <name evidence="10" type="ORF">RU86_GL000802</name>
</gene>
<comment type="subcellular location">
    <subcellularLocation>
        <location evidence="1">Membrane</location>
        <topology evidence="1">Multi-pass membrane protein</topology>
    </subcellularLocation>
</comment>
<keyword evidence="5" id="KW-0378">Hydrolase</keyword>
<dbReference type="Proteomes" id="UP000218282">
    <property type="component" value="Unassembled WGS sequence"/>
</dbReference>
<keyword evidence="4 8" id="KW-0812">Transmembrane</keyword>
<dbReference type="EMBL" id="JXJW01000017">
    <property type="protein sequence ID" value="PCS05423.1"/>
    <property type="molecule type" value="Genomic_DNA"/>
</dbReference>
<dbReference type="GO" id="GO:0016020">
    <property type="term" value="C:membrane"/>
    <property type="evidence" value="ECO:0007669"/>
    <property type="project" value="UniProtKB-SubCell"/>
</dbReference>
<reference evidence="10 11" key="1">
    <citation type="submission" date="2014-12" db="EMBL/GenBank/DDBJ databases">
        <title>Draft genome sequences of 10 type strains of Lactococcus.</title>
        <authorList>
            <person name="Sun Z."/>
            <person name="Zhong Z."/>
            <person name="Liu W."/>
            <person name="Zhang W."/>
            <person name="Zhang H."/>
        </authorList>
    </citation>
    <scope>NUCLEOTIDE SEQUENCE [LARGE SCALE GENOMIC DNA]</scope>
    <source>
        <strain evidence="10 11">DSM 6634</strain>
    </source>
</reference>
<feature type="domain" description="Peptidase S54 rhomboid" evidence="9">
    <location>
        <begin position="46"/>
        <end position="196"/>
    </location>
</feature>
<evidence type="ECO:0000313" key="11">
    <source>
        <dbReference type="Proteomes" id="UP000218282"/>
    </source>
</evidence>
<keyword evidence="7 8" id="KW-0472">Membrane</keyword>
<feature type="transmembrane region" description="Helical" evidence="8">
    <location>
        <begin position="177"/>
        <end position="196"/>
    </location>
</feature>
<name>A0A2A5RW35_9LACT</name>
<evidence type="ECO:0000256" key="6">
    <source>
        <dbReference type="ARBA" id="ARBA00022989"/>
    </source>
</evidence>
<dbReference type="PANTHER" id="PTHR43066:SF1">
    <property type="entry name" value="RHOMBOID PROTEIN 2"/>
    <property type="match status" value="1"/>
</dbReference>
<dbReference type="InterPro" id="IPR022764">
    <property type="entry name" value="Peptidase_S54_rhomboid_dom"/>
</dbReference>
<keyword evidence="11" id="KW-1185">Reference proteome</keyword>
<keyword evidence="6 8" id="KW-1133">Transmembrane helix</keyword>
<dbReference type="SUPFAM" id="SSF144091">
    <property type="entry name" value="Rhomboid-like"/>
    <property type="match status" value="1"/>
</dbReference>
<feature type="transmembrane region" description="Helical" evidence="8">
    <location>
        <begin position="112"/>
        <end position="133"/>
    </location>
</feature>
<evidence type="ECO:0000256" key="2">
    <source>
        <dbReference type="ARBA" id="ARBA00009045"/>
    </source>
</evidence>
<evidence type="ECO:0000256" key="5">
    <source>
        <dbReference type="ARBA" id="ARBA00022801"/>
    </source>
</evidence>
<proteinExistence type="inferred from homology"/>
<comment type="caution">
    <text evidence="10">The sequence shown here is derived from an EMBL/GenBank/DDBJ whole genome shotgun (WGS) entry which is preliminary data.</text>
</comment>
<dbReference type="Gene3D" id="1.20.1540.10">
    <property type="entry name" value="Rhomboid-like"/>
    <property type="match status" value="1"/>
</dbReference>
<dbReference type="Pfam" id="PF01694">
    <property type="entry name" value="Rhomboid"/>
    <property type="match status" value="1"/>
</dbReference>
<dbReference type="GO" id="GO:0004252">
    <property type="term" value="F:serine-type endopeptidase activity"/>
    <property type="evidence" value="ECO:0007669"/>
    <property type="project" value="InterPro"/>
</dbReference>
<evidence type="ECO:0000256" key="8">
    <source>
        <dbReference type="SAM" id="Phobius"/>
    </source>
</evidence>
<sequence length="210" mass="23703">MTSSTIRHFMTCVLLTMITLYLLNLLSNGQINSTLSLNSDKIINENQYFRLLTFAFLHGSLLHLVGNLLVINNIIYPFLDRKLSPNLFLATFCISTITTGIMLLVHYTKAPFTFVGASVGFYAFFGLMLIYYLRSGWSAFISDLSHQPIYNNLLVWAIFVFFLGNIITSVQEHFTTFSGLYAHTVSFMVGLIIGSLTPTHLMMNKPNTDT</sequence>
<dbReference type="InterPro" id="IPR035952">
    <property type="entry name" value="Rhomboid-like_sf"/>
</dbReference>
<feature type="transmembrane region" description="Helical" evidence="8">
    <location>
        <begin position="153"/>
        <end position="170"/>
    </location>
</feature>
<protein>
    <recommendedName>
        <fullName evidence="9">Peptidase S54 rhomboid domain-containing protein</fullName>
    </recommendedName>
</protein>
<feature type="transmembrane region" description="Helical" evidence="8">
    <location>
        <begin position="48"/>
        <end position="75"/>
    </location>
</feature>